<gene>
    <name evidence="1" type="ORF">A6F68_00812</name>
</gene>
<evidence type="ECO:0000313" key="1">
    <source>
        <dbReference type="EMBL" id="ANY19338.1"/>
    </source>
</evidence>
<dbReference type="InterPro" id="IPR006311">
    <property type="entry name" value="TAT_signal"/>
</dbReference>
<organism evidence="1 2">
    <name type="scientific">Tsuneonella dongtanensis</name>
    <dbReference type="NCBI Taxonomy" id="692370"/>
    <lineage>
        <taxon>Bacteria</taxon>
        <taxon>Pseudomonadati</taxon>
        <taxon>Pseudomonadota</taxon>
        <taxon>Alphaproteobacteria</taxon>
        <taxon>Sphingomonadales</taxon>
        <taxon>Erythrobacteraceae</taxon>
        <taxon>Tsuneonella</taxon>
    </lineage>
</organism>
<dbReference type="PATRIC" id="fig|692370.5.peg.827"/>
<accession>A0A1B2AB88</accession>
<name>A0A1B2AB88_9SPHN</name>
<proteinExistence type="predicted"/>
<reference evidence="1 2" key="1">
    <citation type="submission" date="2016-07" db="EMBL/GenBank/DDBJ databases">
        <title>Complete genome sequence of Altererythrobacter dongtanensis KCTC 22672, a type strain with esterase isolated from tidal flat.</title>
        <authorList>
            <person name="Cheng H."/>
            <person name="Wu Y.-H."/>
            <person name="Zhou P."/>
            <person name="Huo Y.-Y."/>
            <person name="Wang C.-S."/>
            <person name="Xu X.-W."/>
        </authorList>
    </citation>
    <scope>NUCLEOTIDE SEQUENCE [LARGE SCALE GENOMIC DNA]</scope>
    <source>
        <strain evidence="1 2">KCTC 22672</strain>
    </source>
</reference>
<dbReference type="Proteomes" id="UP000092932">
    <property type="component" value="Chromosome"/>
</dbReference>
<dbReference type="STRING" id="692370.A6F68_00812"/>
<dbReference type="EMBL" id="CP016591">
    <property type="protein sequence ID" value="ANY19338.1"/>
    <property type="molecule type" value="Genomic_DNA"/>
</dbReference>
<dbReference type="PROSITE" id="PS51318">
    <property type="entry name" value="TAT"/>
    <property type="match status" value="1"/>
</dbReference>
<dbReference type="AlphaFoldDB" id="A0A1B2AB88"/>
<dbReference type="KEGG" id="ado:A6F68_00812"/>
<protein>
    <submittedName>
        <fullName evidence="1">Uncharacterized protein</fullName>
    </submittedName>
</protein>
<keyword evidence="2" id="KW-1185">Reference proteome</keyword>
<evidence type="ECO:0000313" key="2">
    <source>
        <dbReference type="Proteomes" id="UP000092932"/>
    </source>
</evidence>
<sequence length="631" mass="71064">MRRREVLGGAGAGTALGLVPGCATVPAPSPQAPAEPAVPLRAIKFNLPYMSYRKGGSLSLHDATIRDPAYWRAFLSMMADNGFNALTLWSLHPFHYLVKTAKYPEASPFSDGEMADWHGFWTELFGEAKVRGIRTFLVNWNTFVSPQFAEAHDVAKWSIDWSHFGPGTDSELVKDYTREVVGRTIAEYPDLTGLGITLGERMGGQTAEERRQWLDETFFAAIAAAPRPIEFLYRAPLSADTKSGGSTSIDNDRATRAQIERLENVVRPVHVSCKFNWSHGHSATKLYHVHGGELSDAYWNPPPTGHDVLWTIRNEDFFTLRWGDPDFVREHIARNTPEYVGGYIVGSEAYIPATDYFTKPGVPKDWRWAFERQWLFYAVWGRLLYDPNTPIHVFIDMFAERFGAARAQDLFDAWRLASRMPLDFARYYKGTNDPSLYTEGHFSWFENRPDVEFISVDRLINRPVLDTDSLWGAREWVEAGEPVGGTRQTPLQFAAALDRRADRIMGLVEKVRAVHGVTPKLLEPELADLEAWSWHGRHFGHQLAGAVALVRFRKTGKVNFQDEAIMRLTAASQAWAKLAEAVHRYNVDPVPLPSHFAVSWTKLQAAADADIVIARNAVPALQDETDTRGFS</sequence>